<reference evidence="1 2" key="1">
    <citation type="submission" date="2017-01" db="EMBL/GenBank/DDBJ databases">
        <title>Genome analysis of Paenibacillus selenitrireducens ES3-24.</title>
        <authorList>
            <person name="Xu D."/>
            <person name="Yao R."/>
            <person name="Zheng S."/>
        </authorList>
    </citation>
    <scope>NUCLEOTIDE SEQUENCE [LARGE SCALE GENOMIC DNA]</scope>
    <source>
        <strain evidence="1 2">ES3-24</strain>
    </source>
</reference>
<dbReference type="AlphaFoldDB" id="A0A1T2XAW5"/>
<comment type="caution">
    <text evidence="1">The sequence shown here is derived from an EMBL/GenBank/DDBJ whole genome shotgun (WGS) entry which is preliminary data.</text>
</comment>
<proteinExistence type="predicted"/>
<dbReference type="OrthoDB" id="9802878at2"/>
<organism evidence="1 2">
    <name type="scientific">Paenibacillus selenitireducens</name>
    <dbReference type="NCBI Taxonomy" id="1324314"/>
    <lineage>
        <taxon>Bacteria</taxon>
        <taxon>Bacillati</taxon>
        <taxon>Bacillota</taxon>
        <taxon>Bacilli</taxon>
        <taxon>Bacillales</taxon>
        <taxon>Paenibacillaceae</taxon>
        <taxon>Paenibacillus</taxon>
    </lineage>
</organism>
<dbReference type="RefSeq" id="WP_078499761.1">
    <property type="nucleotide sequence ID" value="NZ_MSZX01000006.1"/>
</dbReference>
<dbReference type="EMBL" id="MSZX01000006">
    <property type="protein sequence ID" value="OPA76743.1"/>
    <property type="molecule type" value="Genomic_DNA"/>
</dbReference>
<dbReference type="STRING" id="1324314.BVG16_16360"/>
<keyword evidence="2" id="KW-1185">Reference proteome</keyword>
<dbReference type="Proteomes" id="UP000190188">
    <property type="component" value="Unassembled WGS sequence"/>
</dbReference>
<sequence length="176" mass="20494">MSAVLLLDAVSRFVRKTVEEYSAAQGKNGVYKHPKVFEWYLPFKNPKIPEDTDFPYVVARIVNGKDAVNQRNDAECTVDIALSFGVYSEATDEEGFKQPDGGYDLLNLMEHVRITLLNENIIDKKYEIQRPYVWEIPEEQPYPLWVGLAQTQWKFQSIEPQIKDIDIYANRFAWEK</sequence>
<evidence type="ECO:0000313" key="2">
    <source>
        <dbReference type="Proteomes" id="UP000190188"/>
    </source>
</evidence>
<evidence type="ECO:0000313" key="1">
    <source>
        <dbReference type="EMBL" id="OPA76743.1"/>
    </source>
</evidence>
<gene>
    <name evidence="1" type="ORF">BVG16_16360</name>
</gene>
<name>A0A1T2XAW5_9BACL</name>
<protein>
    <submittedName>
        <fullName evidence="1">Uncharacterized protein</fullName>
    </submittedName>
</protein>
<accession>A0A1T2XAW5</accession>